<dbReference type="RefSeq" id="WP_087286971.1">
    <property type="nucleotide sequence ID" value="NZ_NFJD01000001.1"/>
</dbReference>
<sequence>MLYSKPRSCDVLVEHGRATQSALPRRFTVCVWNWQKSKQKEWASEFSRLAQAADLFLAQEVRRSPAVKEVMEKTAYHWNGAVSFFSLKGKNPIGVATGCIANPLQVSFAATSREPVFRIPKMTLATLIPIQNAKRPLLVVNLHAINFTGIRAFEKNLRGAAEILLDYNGPILLGGDFNSWNHKRLRLLHCIIRSAGLQEVPFEPDLRSRWMGKPLDYLFVRGLKVLASGVRVTRGSDHNPLLARLEIR</sequence>
<protein>
    <recommendedName>
        <fullName evidence="1">Endonuclease/exonuclease/phosphatase domain-containing protein</fullName>
    </recommendedName>
</protein>
<dbReference type="GO" id="GO:0003824">
    <property type="term" value="F:catalytic activity"/>
    <property type="evidence" value="ECO:0007669"/>
    <property type="project" value="InterPro"/>
</dbReference>
<accession>A0A1Y4DFS5</accession>
<organism evidence="2 3">
    <name type="scientific">Candidatus Avelusimicrobium gallicola</name>
    <dbReference type="NCBI Taxonomy" id="2562704"/>
    <lineage>
        <taxon>Bacteria</taxon>
        <taxon>Pseudomonadati</taxon>
        <taxon>Elusimicrobiota</taxon>
        <taxon>Elusimicrobia</taxon>
        <taxon>Elusimicrobiales</taxon>
        <taxon>Elusimicrobiaceae</taxon>
        <taxon>Candidatus Avelusimicrobium</taxon>
    </lineage>
</organism>
<proteinExistence type="predicted"/>
<dbReference type="SUPFAM" id="SSF56219">
    <property type="entry name" value="DNase I-like"/>
    <property type="match status" value="1"/>
</dbReference>
<dbReference type="NCBIfam" id="NF003842">
    <property type="entry name" value="PRK05421.1-4"/>
    <property type="match status" value="1"/>
</dbReference>
<dbReference type="InterPro" id="IPR005135">
    <property type="entry name" value="Endo/exonuclease/phosphatase"/>
</dbReference>
<dbReference type="Pfam" id="PF03372">
    <property type="entry name" value="Exo_endo_phos"/>
    <property type="match status" value="1"/>
</dbReference>
<dbReference type="Gene3D" id="3.60.10.10">
    <property type="entry name" value="Endonuclease/exonuclease/phosphatase"/>
    <property type="match status" value="1"/>
</dbReference>
<gene>
    <name evidence="2" type="ORF">B5F75_01700</name>
</gene>
<dbReference type="EMBL" id="NFJD01000001">
    <property type="protein sequence ID" value="OUO57512.1"/>
    <property type="molecule type" value="Genomic_DNA"/>
</dbReference>
<keyword evidence="3" id="KW-1185">Reference proteome</keyword>
<feature type="domain" description="Endonuclease/exonuclease/phosphatase" evidence="1">
    <location>
        <begin position="50"/>
        <end position="238"/>
    </location>
</feature>
<dbReference type="InterPro" id="IPR036691">
    <property type="entry name" value="Endo/exonu/phosph_ase_sf"/>
</dbReference>
<dbReference type="NCBIfam" id="NF003840">
    <property type="entry name" value="PRK05421.1-2"/>
    <property type="match status" value="1"/>
</dbReference>
<evidence type="ECO:0000313" key="3">
    <source>
        <dbReference type="Proteomes" id="UP000196368"/>
    </source>
</evidence>
<evidence type="ECO:0000313" key="2">
    <source>
        <dbReference type="EMBL" id="OUO57512.1"/>
    </source>
</evidence>
<dbReference type="AlphaFoldDB" id="A0A1Y4DFS5"/>
<dbReference type="Proteomes" id="UP000196368">
    <property type="component" value="Unassembled WGS sequence"/>
</dbReference>
<name>A0A1Y4DFS5_9BACT</name>
<reference evidence="3" key="1">
    <citation type="submission" date="2017-04" db="EMBL/GenBank/DDBJ databases">
        <title>Function of individual gut microbiota members based on whole genome sequencing of pure cultures obtained from chicken caecum.</title>
        <authorList>
            <person name="Medvecky M."/>
            <person name="Cejkova D."/>
            <person name="Polansky O."/>
            <person name="Karasova D."/>
            <person name="Kubasova T."/>
            <person name="Cizek A."/>
            <person name="Rychlik I."/>
        </authorList>
    </citation>
    <scope>NUCLEOTIDE SEQUENCE [LARGE SCALE GENOMIC DNA]</scope>
    <source>
        <strain evidence="3">An273</strain>
    </source>
</reference>
<evidence type="ECO:0000259" key="1">
    <source>
        <dbReference type="Pfam" id="PF03372"/>
    </source>
</evidence>
<comment type="caution">
    <text evidence="2">The sequence shown here is derived from an EMBL/GenBank/DDBJ whole genome shotgun (WGS) entry which is preliminary data.</text>
</comment>
<dbReference type="OrthoDB" id="5291591at2"/>